<dbReference type="InterPro" id="IPR001075">
    <property type="entry name" value="NIF_FeS_clus_asmbl_NifU_C"/>
</dbReference>
<dbReference type="Pfam" id="PF00581">
    <property type="entry name" value="Rhodanese"/>
    <property type="match status" value="1"/>
</dbReference>
<accession>A0A1F6H1V2</accession>
<dbReference type="InterPro" id="IPR001763">
    <property type="entry name" value="Rhodanese-like_dom"/>
</dbReference>
<dbReference type="GO" id="GO:0016226">
    <property type="term" value="P:iron-sulfur cluster assembly"/>
    <property type="evidence" value="ECO:0007669"/>
    <property type="project" value="InterPro"/>
</dbReference>
<dbReference type="PANTHER" id="PTHR11178:SF1">
    <property type="entry name" value="NFU1 IRON-SULFUR CLUSTER SCAFFOLD HOMOLOG, MITOCHONDRIAL"/>
    <property type="match status" value="1"/>
</dbReference>
<name>A0A1F6H1V2_9PROT</name>
<dbReference type="GO" id="GO:0051536">
    <property type="term" value="F:iron-sulfur cluster binding"/>
    <property type="evidence" value="ECO:0007669"/>
    <property type="project" value="InterPro"/>
</dbReference>
<feature type="domain" description="Rhodanese" evidence="2">
    <location>
        <begin position="21"/>
        <end position="110"/>
    </location>
</feature>
<gene>
    <name evidence="3" type="ORF">A2557_10980</name>
</gene>
<reference evidence="3 4" key="1">
    <citation type="journal article" date="2016" name="Nat. Commun.">
        <title>Thousands of microbial genomes shed light on interconnected biogeochemical processes in an aquifer system.</title>
        <authorList>
            <person name="Anantharaman K."/>
            <person name="Brown C.T."/>
            <person name="Hug L.A."/>
            <person name="Sharon I."/>
            <person name="Castelle C.J."/>
            <person name="Probst A.J."/>
            <person name="Thomas B.C."/>
            <person name="Singh A."/>
            <person name="Wilkins M.J."/>
            <person name="Karaoz U."/>
            <person name="Brodie E.L."/>
            <person name="Williams K.H."/>
            <person name="Hubbard S.S."/>
            <person name="Banfield J.F."/>
        </authorList>
    </citation>
    <scope>NUCLEOTIDE SEQUENCE [LARGE SCALE GENOMIC DNA]</scope>
</reference>
<proteinExistence type="inferred from homology"/>
<sequence length="194" mass="21015">MSLTKEPKVIDAPLAFKRRAKEFPPFVIDLRSKAAFEQGHLAGAHLIPVEKLADHLIELPPFSAILLYADADPAPVQAALALLKENDFTNLLWVEGGWPALAETLKHSSEVVVLDRLPQTAWLQEIEEVIENKVRPALKADGGDVKLVQVEEGKLKLQYLGACSGCSSSMGGTLKMIQAAIAGCLNSELELVVV</sequence>
<dbReference type="Pfam" id="PF01106">
    <property type="entry name" value="NifU"/>
    <property type="match status" value="1"/>
</dbReference>
<evidence type="ECO:0000259" key="2">
    <source>
        <dbReference type="PROSITE" id="PS50206"/>
    </source>
</evidence>
<dbReference type="InterPro" id="IPR036873">
    <property type="entry name" value="Rhodanese-like_dom_sf"/>
</dbReference>
<dbReference type="SUPFAM" id="SSF117916">
    <property type="entry name" value="Fe-S cluster assembly (FSCA) domain-like"/>
    <property type="match status" value="1"/>
</dbReference>
<dbReference type="GO" id="GO:0005506">
    <property type="term" value="F:iron ion binding"/>
    <property type="evidence" value="ECO:0007669"/>
    <property type="project" value="InterPro"/>
</dbReference>
<evidence type="ECO:0000313" key="4">
    <source>
        <dbReference type="Proteomes" id="UP000177583"/>
    </source>
</evidence>
<dbReference type="InterPro" id="IPR034904">
    <property type="entry name" value="FSCA_dom_sf"/>
</dbReference>
<dbReference type="Gene3D" id="3.30.300.130">
    <property type="entry name" value="Fe-S cluster assembly (FSCA)"/>
    <property type="match status" value="1"/>
</dbReference>
<organism evidence="3 4">
    <name type="scientific">Candidatus Lambdaproteobacteria bacterium RIFOXYD2_FULL_56_26</name>
    <dbReference type="NCBI Taxonomy" id="1817773"/>
    <lineage>
        <taxon>Bacteria</taxon>
        <taxon>Pseudomonadati</taxon>
        <taxon>Pseudomonadota</taxon>
        <taxon>Candidatus Lambdaproteobacteria</taxon>
    </lineage>
</organism>
<dbReference type="PROSITE" id="PS50206">
    <property type="entry name" value="RHODANESE_3"/>
    <property type="match status" value="1"/>
</dbReference>
<protein>
    <recommendedName>
        <fullName evidence="2">Rhodanese domain-containing protein</fullName>
    </recommendedName>
</protein>
<evidence type="ECO:0000313" key="3">
    <source>
        <dbReference type="EMBL" id="OGH04363.1"/>
    </source>
</evidence>
<dbReference type="Gene3D" id="3.40.250.10">
    <property type="entry name" value="Rhodanese-like domain"/>
    <property type="match status" value="1"/>
</dbReference>
<comment type="caution">
    <text evidence="3">The sequence shown here is derived from an EMBL/GenBank/DDBJ whole genome shotgun (WGS) entry which is preliminary data.</text>
</comment>
<dbReference type="SUPFAM" id="SSF52821">
    <property type="entry name" value="Rhodanese/Cell cycle control phosphatase"/>
    <property type="match status" value="1"/>
</dbReference>
<dbReference type="CDD" id="cd00158">
    <property type="entry name" value="RHOD"/>
    <property type="match status" value="1"/>
</dbReference>
<dbReference type="EMBL" id="MFNF01000004">
    <property type="protein sequence ID" value="OGH04363.1"/>
    <property type="molecule type" value="Genomic_DNA"/>
</dbReference>
<dbReference type="PANTHER" id="PTHR11178">
    <property type="entry name" value="IRON-SULFUR CLUSTER SCAFFOLD PROTEIN NFU-RELATED"/>
    <property type="match status" value="1"/>
</dbReference>
<dbReference type="AlphaFoldDB" id="A0A1F6H1V2"/>
<dbReference type="Proteomes" id="UP000177583">
    <property type="component" value="Unassembled WGS sequence"/>
</dbReference>
<evidence type="ECO:0000256" key="1">
    <source>
        <dbReference type="ARBA" id="ARBA00006420"/>
    </source>
</evidence>
<comment type="similarity">
    <text evidence="1">Belongs to the NifU family.</text>
</comment>
<dbReference type="SMART" id="SM00450">
    <property type="entry name" value="RHOD"/>
    <property type="match status" value="1"/>
</dbReference>